<dbReference type="InterPro" id="IPR053167">
    <property type="entry name" value="Spore_coat_component"/>
</dbReference>
<dbReference type="SMART" id="SM00972">
    <property type="entry name" value="SCPU"/>
    <property type="match status" value="2"/>
</dbReference>
<sequence>MKGLTLSVALLLRLCALLMAAPVISAVAPGEAKAGAVCSVVNSGLAFGSGSTATGTVNWTCTGYDTFTNSFVLCLRLGTPSWPGTASQPQLLNGSSTMAFNLYSNAATTTIWTASTPLTQSVTIGAGIGNTVTGSFSFYGRIPAAQSSPAGNYQAFFYNTLLGIANNGGNNCQASRQGNSGLDFTLPVTATKINACTVDALANASLGSVVAGSTPAPGSTTIRVVCPTGTAYNIGLLPSNGNMGGAGMMQGTGSNTDTVGYQLRRNSGSGAAWGNTATVTSVGNGVGGTGTGGNQDYAVFASVPNTNVQPDSYSDTVTVTVNY</sequence>
<keyword evidence="1" id="KW-0732">Signal</keyword>
<organism evidence="3 4">
    <name type="scientific">Alteraurantiacibacter buctensis</name>
    <dbReference type="NCBI Taxonomy" id="1503981"/>
    <lineage>
        <taxon>Bacteria</taxon>
        <taxon>Pseudomonadati</taxon>
        <taxon>Pseudomonadota</taxon>
        <taxon>Alphaproteobacteria</taxon>
        <taxon>Sphingomonadales</taxon>
        <taxon>Erythrobacteraceae</taxon>
        <taxon>Alteraurantiacibacter</taxon>
    </lineage>
</organism>
<evidence type="ECO:0000313" key="3">
    <source>
        <dbReference type="EMBL" id="MXO70618.1"/>
    </source>
</evidence>
<dbReference type="AlphaFoldDB" id="A0A844YUS2"/>
<dbReference type="Proteomes" id="UP000466966">
    <property type="component" value="Unassembled WGS sequence"/>
</dbReference>
<evidence type="ECO:0000259" key="2">
    <source>
        <dbReference type="Pfam" id="PF05229"/>
    </source>
</evidence>
<evidence type="ECO:0000256" key="1">
    <source>
        <dbReference type="SAM" id="SignalP"/>
    </source>
</evidence>
<feature type="domain" description="Spore coat protein U/FanG" evidence="2">
    <location>
        <begin position="184"/>
        <end position="320"/>
    </location>
</feature>
<dbReference type="OrthoDB" id="7426167at2"/>
<accession>A0A844YUS2</accession>
<protein>
    <submittedName>
        <fullName evidence="3">Fimbrial major subunit CsuA/B family protein</fullName>
    </submittedName>
</protein>
<dbReference type="Pfam" id="PF05229">
    <property type="entry name" value="SCPU"/>
    <property type="match status" value="2"/>
</dbReference>
<dbReference type="InterPro" id="IPR007893">
    <property type="entry name" value="Spore_coat_U/FanG"/>
</dbReference>
<feature type="signal peptide" evidence="1">
    <location>
        <begin position="1"/>
        <end position="20"/>
    </location>
</feature>
<proteinExistence type="predicted"/>
<gene>
    <name evidence="3" type="ORF">GRI99_03105</name>
</gene>
<dbReference type="RefSeq" id="WP_160770512.1">
    <property type="nucleotide sequence ID" value="NZ_WTYV01000001.1"/>
</dbReference>
<dbReference type="PANTHER" id="PTHR37089">
    <property type="entry name" value="PROTEIN U-RELATED"/>
    <property type="match status" value="1"/>
</dbReference>
<feature type="domain" description="Spore coat protein U/FanG" evidence="2">
    <location>
        <begin position="33"/>
        <end position="154"/>
    </location>
</feature>
<evidence type="ECO:0000313" key="4">
    <source>
        <dbReference type="Proteomes" id="UP000466966"/>
    </source>
</evidence>
<keyword evidence="4" id="KW-1185">Reference proteome</keyword>
<name>A0A844YUS2_9SPHN</name>
<feature type="chain" id="PRO_5032641746" evidence="1">
    <location>
        <begin position="21"/>
        <end position="323"/>
    </location>
</feature>
<reference evidence="3 4" key="1">
    <citation type="submission" date="2019-12" db="EMBL/GenBank/DDBJ databases">
        <title>Genomic-based taxomic classification of the family Erythrobacteraceae.</title>
        <authorList>
            <person name="Xu L."/>
        </authorList>
    </citation>
    <scope>NUCLEOTIDE SEQUENCE [LARGE SCALE GENOMIC DNA]</scope>
    <source>
        <strain evidence="3 4">M0322</strain>
    </source>
</reference>
<dbReference type="EMBL" id="WTYV01000001">
    <property type="protein sequence ID" value="MXO70618.1"/>
    <property type="molecule type" value="Genomic_DNA"/>
</dbReference>
<comment type="caution">
    <text evidence="3">The sequence shown here is derived from an EMBL/GenBank/DDBJ whole genome shotgun (WGS) entry which is preliminary data.</text>
</comment>